<name>A0AC34QAC1_9BILA</name>
<sequence>MTEESTRKWNISVEQWKKEFWQTKKILFPVVVNQLLTLFGWYFVYDCQTDPDSPAYYLLDRRRNFTTGNDVYDGALNGAFCITLLAILSFFMLMVALYNFRRLIQCWLSLSCLLIVFGISSMFIRDTLKALKVDSLFLVFGIALIYGAGGAITFFYDKAPLFLHQVYVVCNCALVSLYYLRLLPAHTAWFLLVAIIAWDAFAVLAPHGPLNLITGCAENYSDSILRFLMFTAKIPSEKNEAVEDDVKTCPTNSVEDCSVNEDVSEASEVTEIAVDETLLERTAKDALNDENSIRLGLGDFVFYSVLVGKAASSGSLAATVAAMFGVILGLLITLTVFSDSDDTMPALPCSVALGMIFHFGTLFVFEPVFQWLVWPWIHLMFDQLFLIFV</sequence>
<evidence type="ECO:0000313" key="1">
    <source>
        <dbReference type="Proteomes" id="UP000887576"/>
    </source>
</evidence>
<proteinExistence type="predicted"/>
<dbReference type="WBParaSite" id="JU765_v2.g14521.t1">
    <property type="protein sequence ID" value="JU765_v2.g14521.t1"/>
    <property type="gene ID" value="JU765_v2.g14521"/>
</dbReference>
<organism evidence="1 2">
    <name type="scientific">Panagrolaimus sp. JU765</name>
    <dbReference type="NCBI Taxonomy" id="591449"/>
    <lineage>
        <taxon>Eukaryota</taxon>
        <taxon>Metazoa</taxon>
        <taxon>Ecdysozoa</taxon>
        <taxon>Nematoda</taxon>
        <taxon>Chromadorea</taxon>
        <taxon>Rhabditida</taxon>
        <taxon>Tylenchina</taxon>
        <taxon>Panagrolaimomorpha</taxon>
        <taxon>Panagrolaimoidea</taxon>
        <taxon>Panagrolaimidae</taxon>
        <taxon>Panagrolaimus</taxon>
    </lineage>
</organism>
<dbReference type="Proteomes" id="UP000887576">
    <property type="component" value="Unplaced"/>
</dbReference>
<evidence type="ECO:0000313" key="2">
    <source>
        <dbReference type="WBParaSite" id="JU765_v2.g14521.t1"/>
    </source>
</evidence>
<protein>
    <submittedName>
        <fullName evidence="2">Presenilin</fullName>
    </submittedName>
</protein>
<accession>A0AC34QAC1</accession>
<reference evidence="2" key="1">
    <citation type="submission" date="2022-11" db="UniProtKB">
        <authorList>
            <consortium name="WormBaseParasite"/>
        </authorList>
    </citation>
    <scope>IDENTIFICATION</scope>
</reference>